<evidence type="ECO:0008006" key="3">
    <source>
        <dbReference type="Google" id="ProtNLM"/>
    </source>
</evidence>
<reference evidence="1 2" key="1">
    <citation type="journal article" date="2015" name="Stand. Genomic Sci.">
        <title>Genomic Encyclopedia of Bacterial and Archaeal Type Strains, Phase III: the genomes of soil and plant-associated and newly described type strains.</title>
        <authorList>
            <person name="Whitman W.B."/>
            <person name="Woyke T."/>
            <person name="Klenk H.P."/>
            <person name="Zhou Y."/>
            <person name="Lilburn T.G."/>
            <person name="Beck B.J."/>
            <person name="De Vos P."/>
            <person name="Vandamme P."/>
            <person name="Eisen J.A."/>
            <person name="Garrity G."/>
            <person name="Hugenholtz P."/>
            <person name="Kyrpides N.C."/>
        </authorList>
    </citation>
    <scope>NUCLEOTIDE SEQUENCE [LARGE SCALE GENOMIC DNA]</scope>
    <source>
        <strain evidence="1 2">CGMCC 1.7271</strain>
    </source>
</reference>
<dbReference type="AlphaFoldDB" id="A0A562SDE2"/>
<proteinExistence type="predicted"/>
<dbReference type="OrthoDB" id="644173at2"/>
<comment type="caution">
    <text evidence="1">The sequence shown here is derived from an EMBL/GenBank/DDBJ whole genome shotgun (WGS) entry which is preliminary data.</text>
</comment>
<organism evidence="1 2">
    <name type="scientific">Lacibacter cauensis</name>
    <dbReference type="NCBI Taxonomy" id="510947"/>
    <lineage>
        <taxon>Bacteria</taxon>
        <taxon>Pseudomonadati</taxon>
        <taxon>Bacteroidota</taxon>
        <taxon>Chitinophagia</taxon>
        <taxon>Chitinophagales</taxon>
        <taxon>Chitinophagaceae</taxon>
        <taxon>Lacibacter</taxon>
    </lineage>
</organism>
<gene>
    <name evidence="1" type="ORF">IQ13_3685</name>
</gene>
<name>A0A562SDE2_9BACT</name>
<dbReference type="InterPro" id="IPR041289">
    <property type="entry name" value="Bact_RF_family3"/>
</dbReference>
<dbReference type="Proteomes" id="UP000316167">
    <property type="component" value="Unassembled WGS sequence"/>
</dbReference>
<dbReference type="EMBL" id="VLLE01000006">
    <property type="protein sequence ID" value="TWI79282.1"/>
    <property type="molecule type" value="Genomic_DNA"/>
</dbReference>
<evidence type="ECO:0000313" key="2">
    <source>
        <dbReference type="Proteomes" id="UP000316167"/>
    </source>
</evidence>
<dbReference type="Pfam" id="PF18845">
    <property type="entry name" value="baeRF_family3"/>
    <property type="match status" value="1"/>
</dbReference>
<keyword evidence="2" id="KW-1185">Reference proteome</keyword>
<sequence>MNTTIAPEIREVLEALHYRPAVSIILPFEPKMGLKAELQYSLKHAAKKVQDTLQADYPPELSGLVMQKLQQLIDKIDYTTYKKSIALFVSPVFQKLLYLDVPVEEKIIVDESFEIRDLIYSKKQLHKYLVLLLSGKEMRMYLGNGGEMVRIVSDKPEHVEAYENEMPERVANFSDVSDRKEIMLEKFLRHADQSLDMVLNAYPLPLFVLGTERVIGRFRQLTKHEKSIVDVLHGNYEEATMPVLGKVLAPVISDWKKVTVKDLLNRIEEAANKKKLAVGIKAVWHDAIRKKGQLLIVEKNYMYPAQHSDTAEHIEGTEGLYNRFSYIKDAVDDVMEKILEYGGDVEFVDEGVLDAYEHIVLINYY</sequence>
<protein>
    <recommendedName>
        <fullName evidence="3">ERF1-like protein</fullName>
    </recommendedName>
</protein>
<evidence type="ECO:0000313" key="1">
    <source>
        <dbReference type="EMBL" id="TWI79282.1"/>
    </source>
</evidence>
<dbReference type="RefSeq" id="WP_144888054.1">
    <property type="nucleotide sequence ID" value="NZ_VLLE01000006.1"/>
</dbReference>
<accession>A0A562SDE2</accession>